<feature type="transmembrane region" description="Helical" evidence="2">
    <location>
        <begin position="12"/>
        <end position="32"/>
    </location>
</feature>
<dbReference type="InterPro" id="IPR036259">
    <property type="entry name" value="MFS_trans_sf"/>
</dbReference>
<protein>
    <submittedName>
        <fullName evidence="3">MFS transporter</fullName>
    </submittedName>
</protein>
<evidence type="ECO:0000256" key="1">
    <source>
        <dbReference type="ARBA" id="ARBA00009617"/>
    </source>
</evidence>
<evidence type="ECO:0000313" key="3">
    <source>
        <dbReference type="EMBL" id="MBK8524501.1"/>
    </source>
</evidence>
<feature type="transmembrane region" description="Helical" evidence="2">
    <location>
        <begin position="218"/>
        <end position="240"/>
    </location>
</feature>
<dbReference type="AlphaFoldDB" id="A0A9D7PQI7"/>
<keyword evidence="2" id="KW-0812">Transmembrane</keyword>
<evidence type="ECO:0000313" key="4">
    <source>
        <dbReference type="Proteomes" id="UP000886689"/>
    </source>
</evidence>
<feature type="transmembrane region" description="Helical" evidence="2">
    <location>
        <begin position="146"/>
        <end position="163"/>
    </location>
</feature>
<keyword evidence="2" id="KW-0472">Membrane</keyword>
<dbReference type="PANTHER" id="PTHR11328">
    <property type="entry name" value="MAJOR FACILITATOR SUPERFAMILY DOMAIN-CONTAINING PROTEIN"/>
    <property type="match status" value="1"/>
</dbReference>
<proteinExistence type="inferred from homology"/>
<dbReference type="GO" id="GO:0008643">
    <property type="term" value="P:carbohydrate transport"/>
    <property type="evidence" value="ECO:0007669"/>
    <property type="project" value="InterPro"/>
</dbReference>
<dbReference type="GO" id="GO:0015293">
    <property type="term" value="F:symporter activity"/>
    <property type="evidence" value="ECO:0007669"/>
    <property type="project" value="InterPro"/>
</dbReference>
<evidence type="ECO:0000256" key="2">
    <source>
        <dbReference type="SAM" id="Phobius"/>
    </source>
</evidence>
<gene>
    <name evidence="3" type="ORF">IPL58_10550</name>
</gene>
<reference evidence="3" key="1">
    <citation type="submission" date="2020-10" db="EMBL/GenBank/DDBJ databases">
        <title>Connecting structure to function with the recovery of over 1000 high-quality activated sludge metagenome-assembled genomes encoding full-length rRNA genes using long-read sequencing.</title>
        <authorList>
            <person name="Singleton C.M."/>
            <person name="Petriglieri F."/>
            <person name="Kristensen J.M."/>
            <person name="Kirkegaard R.H."/>
            <person name="Michaelsen T.Y."/>
            <person name="Andersen M.H."/>
            <person name="Karst S.M."/>
            <person name="Dueholm M.S."/>
            <person name="Nielsen P.H."/>
            <person name="Albertsen M."/>
        </authorList>
    </citation>
    <scope>NUCLEOTIDE SEQUENCE</scope>
    <source>
        <strain evidence="3">Hirt_18-Q3-R61-65_BATAC.395</strain>
    </source>
</reference>
<feature type="transmembrane region" description="Helical" evidence="2">
    <location>
        <begin position="252"/>
        <end position="269"/>
    </location>
</feature>
<dbReference type="SUPFAM" id="SSF103473">
    <property type="entry name" value="MFS general substrate transporter"/>
    <property type="match status" value="1"/>
</dbReference>
<feature type="transmembrane region" description="Helical" evidence="2">
    <location>
        <begin position="384"/>
        <end position="403"/>
    </location>
</feature>
<dbReference type="Proteomes" id="UP000886689">
    <property type="component" value="Unassembled WGS sequence"/>
</dbReference>
<name>A0A9D7PQI7_9PROT</name>
<comment type="similarity">
    <text evidence="1">Belongs to the sodium:galactoside symporter (TC 2.A.2) family.</text>
</comment>
<dbReference type="EMBL" id="JADJUC010000010">
    <property type="protein sequence ID" value="MBK8524501.1"/>
    <property type="molecule type" value="Genomic_DNA"/>
</dbReference>
<keyword evidence="2" id="KW-1133">Transmembrane helix</keyword>
<dbReference type="PANTHER" id="PTHR11328:SF24">
    <property type="entry name" value="MAJOR FACILITATOR SUPERFAMILY (MFS) PROFILE DOMAIN-CONTAINING PROTEIN"/>
    <property type="match status" value="1"/>
</dbReference>
<dbReference type="InterPro" id="IPR039672">
    <property type="entry name" value="MFS_2"/>
</dbReference>
<dbReference type="Pfam" id="PF13347">
    <property type="entry name" value="MFS_2"/>
    <property type="match status" value="1"/>
</dbReference>
<feature type="transmembrane region" description="Helical" evidence="2">
    <location>
        <begin position="77"/>
        <end position="95"/>
    </location>
</feature>
<feature type="transmembrane region" description="Helical" evidence="2">
    <location>
        <begin position="306"/>
        <end position="329"/>
    </location>
</feature>
<dbReference type="GO" id="GO:0005886">
    <property type="term" value="C:plasma membrane"/>
    <property type="evidence" value="ECO:0007669"/>
    <property type="project" value="TreeGrafter"/>
</dbReference>
<comment type="caution">
    <text evidence="3">The sequence shown here is derived from an EMBL/GenBank/DDBJ whole genome shotgun (WGS) entry which is preliminary data.</text>
</comment>
<accession>A0A9D7PQI7</accession>
<dbReference type="Gene3D" id="1.20.1250.20">
    <property type="entry name" value="MFS general substrate transporter like domains"/>
    <property type="match status" value="2"/>
</dbReference>
<organism evidence="3 4">
    <name type="scientific">Candidatus Proximibacter danicus</name>
    <dbReference type="NCBI Taxonomy" id="2954365"/>
    <lineage>
        <taxon>Bacteria</taxon>
        <taxon>Pseudomonadati</taxon>
        <taxon>Pseudomonadota</taxon>
        <taxon>Betaproteobacteria</taxon>
        <taxon>Candidatus Proximibacter</taxon>
    </lineage>
</organism>
<feature type="transmembrane region" description="Helical" evidence="2">
    <location>
        <begin position="101"/>
        <end position="125"/>
    </location>
</feature>
<feature type="transmembrane region" description="Helical" evidence="2">
    <location>
        <begin position="169"/>
        <end position="189"/>
    </location>
</feature>
<feature type="transmembrane region" description="Helical" evidence="2">
    <location>
        <begin position="350"/>
        <end position="372"/>
    </location>
</feature>
<feature type="transmembrane region" description="Helical" evidence="2">
    <location>
        <begin position="281"/>
        <end position="300"/>
    </location>
</feature>
<sequence length="413" mass="43644">MQGVALAPRQWLAYGLFGLPLAMVALPVYVHVPRLYAETGMNLALLGFLLLGTRLLDAFVDPLLGGWSDRTVNRQRLILLALPFLAIGMLGLMHPQETRTALWLLLALLATYFGFSLASIAYQAWGAELGGNSGERTLLTACREGFGLLGVVLASILPLWLASDVASGLAQLAWVFVPVLLVGAALTLLGAPRVPTRSPVSESSSLYQALSDGRFRRLLLVFVANGTAAALPATLVLFFVADVLQAEKSGGFFLALYFVAGVAGLPLWLRLSRRIGRVHAWLTSMALACAAFIGALTLGAGDVWPFALVCLASGLAFGADLALPPALLADMAESPQAKAGAGSYFGWWNLVTKLNLALAAGIALPLLGVLGYQPGGSSGLLSLALVYCLLPVALKLVAAALAWRWRRILEVQS</sequence>